<feature type="domain" description="C2" evidence="3">
    <location>
        <begin position="29"/>
        <end position="115"/>
    </location>
</feature>
<proteinExistence type="predicted"/>
<keyword evidence="5" id="KW-1185">Reference proteome</keyword>
<reference evidence="4 5" key="1">
    <citation type="submission" date="2015-12" db="EMBL/GenBank/DDBJ databases">
        <title>The genome of Folsomia candida.</title>
        <authorList>
            <person name="Faddeeva A."/>
            <person name="Derks M.F."/>
            <person name="Anvar Y."/>
            <person name="Smit S."/>
            <person name="Van Straalen N."/>
            <person name="Roelofs D."/>
        </authorList>
    </citation>
    <scope>NUCLEOTIDE SEQUENCE [LARGE SCALE GENOMIC DNA]</scope>
    <source>
        <strain evidence="4 5">VU population</strain>
        <tissue evidence="4">Whole body</tissue>
    </source>
</reference>
<organism evidence="4 5">
    <name type="scientific">Folsomia candida</name>
    <name type="common">Springtail</name>
    <dbReference type="NCBI Taxonomy" id="158441"/>
    <lineage>
        <taxon>Eukaryota</taxon>
        <taxon>Metazoa</taxon>
        <taxon>Ecdysozoa</taxon>
        <taxon>Arthropoda</taxon>
        <taxon>Hexapoda</taxon>
        <taxon>Collembola</taxon>
        <taxon>Entomobryomorpha</taxon>
        <taxon>Isotomoidea</taxon>
        <taxon>Isotomidae</taxon>
        <taxon>Proisotominae</taxon>
        <taxon>Folsomia</taxon>
    </lineage>
</organism>
<dbReference type="InterPro" id="IPR000008">
    <property type="entry name" value="C2_dom"/>
</dbReference>
<feature type="region of interest" description="Disordered" evidence="1">
    <location>
        <begin position="142"/>
        <end position="174"/>
    </location>
</feature>
<accession>A0A226EXX2</accession>
<evidence type="ECO:0000256" key="2">
    <source>
        <dbReference type="SAM" id="SignalP"/>
    </source>
</evidence>
<feature type="chain" id="PRO_5012669002" evidence="2">
    <location>
        <begin position="21"/>
        <end position="203"/>
    </location>
</feature>
<dbReference type="Pfam" id="PF00168">
    <property type="entry name" value="C2"/>
    <property type="match status" value="1"/>
</dbReference>
<evidence type="ECO:0000313" key="5">
    <source>
        <dbReference type="Proteomes" id="UP000198287"/>
    </source>
</evidence>
<gene>
    <name evidence="4" type="ORF">Fcan01_00517</name>
</gene>
<evidence type="ECO:0000313" key="4">
    <source>
        <dbReference type="EMBL" id="OXA61924.1"/>
    </source>
</evidence>
<name>A0A226EXX2_FOLCA</name>
<dbReference type="InterPro" id="IPR035892">
    <property type="entry name" value="C2_domain_sf"/>
</dbReference>
<dbReference type="CDD" id="cd00030">
    <property type="entry name" value="C2"/>
    <property type="match status" value="1"/>
</dbReference>
<dbReference type="EMBL" id="LNIX01000001">
    <property type="protein sequence ID" value="OXA61924.1"/>
    <property type="molecule type" value="Genomic_DNA"/>
</dbReference>
<evidence type="ECO:0000256" key="1">
    <source>
        <dbReference type="SAM" id="MobiDB-lite"/>
    </source>
</evidence>
<evidence type="ECO:0000259" key="3">
    <source>
        <dbReference type="Pfam" id="PF00168"/>
    </source>
</evidence>
<feature type="signal peptide" evidence="2">
    <location>
        <begin position="1"/>
        <end position="20"/>
    </location>
</feature>
<keyword evidence="2" id="KW-0732">Signal</keyword>
<dbReference type="Proteomes" id="UP000198287">
    <property type="component" value="Unassembled WGS sequence"/>
</dbReference>
<dbReference type="SUPFAM" id="SSF49562">
    <property type="entry name" value="C2 domain (Calcium/lipid-binding domain, CaLB)"/>
    <property type="match status" value="1"/>
</dbReference>
<sequence>MGINAGLVIASCVIIGLAKASSPDTREVQYFIVNAYNLPRKDPFDASDPFLLIKNGSGHTVYRTDWQLNRVNATFDPVYFNVLPNEVYHIDVRDYDALTADETCGSVHVRGNNLVGGNHPLRNPMGGWVVFRWIIVPTQPPTTTTVGTTTTRTTTTEQTTTTTTTPRTSTTREPDCVRCTAPRFELAVGFLALAGILNAKFSL</sequence>
<dbReference type="AlphaFoldDB" id="A0A226EXX2"/>
<dbReference type="Gene3D" id="2.60.40.150">
    <property type="entry name" value="C2 domain"/>
    <property type="match status" value="1"/>
</dbReference>
<feature type="compositionally biased region" description="Low complexity" evidence="1">
    <location>
        <begin position="142"/>
        <end position="169"/>
    </location>
</feature>
<comment type="caution">
    <text evidence="4">The sequence shown here is derived from an EMBL/GenBank/DDBJ whole genome shotgun (WGS) entry which is preliminary data.</text>
</comment>
<protein>
    <submittedName>
        <fullName evidence="4">Copine-D</fullName>
    </submittedName>
</protein>